<evidence type="ECO:0000256" key="8">
    <source>
        <dbReference type="ARBA" id="ARBA00022857"/>
    </source>
</evidence>
<comment type="cofactor">
    <cofactor evidence="18">
        <name>K(+)</name>
        <dbReference type="ChEBI" id="CHEBI:29103"/>
    </cofactor>
    <text evidence="18">Binds 1 potassium ion per subunit.</text>
</comment>
<feature type="binding site" evidence="17">
    <location>
        <position position="415"/>
    </location>
    <ligand>
        <name>AMP</name>
        <dbReference type="ChEBI" id="CHEBI:456215"/>
    </ligand>
</feature>
<comment type="function">
    <text evidence="14 18">Bifunctional enzyme that catalyzes the epimerization of the S- and R-forms of NAD(P)HX and the dehydration of the S-form of NAD(P)HX at the expense of ADP, which is converted to AMP. This allows the repair of both epimers of NAD(P)HX, a damaged form of NAD(P)H that is a result of enzymatic or heat-dependent hydration.</text>
</comment>
<feature type="binding site" evidence="17">
    <location>
        <position position="299"/>
    </location>
    <ligand>
        <name>(6S)-NADPHX</name>
        <dbReference type="ChEBI" id="CHEBI:64076"/>
    </ligand>
</feature>
<evidence type="ECO:0000256" key="14">
    <source>
        <dbReference type="ARBA" id="ARBA00025153"/>
    </source>
</evidence>
<dbReference type="PANTHER" id="PTHR12592">
    <property type="entry name" value="ATP-DEPENDENT (S)-NAD(P)H-HYDRATE DEHYDRATASE FAMILY MEMBER"/>
    <property type="match status" value="1"/>
</dbReference>
<proteinExistence type="inferred from homology"/>
<evidence type="ECO:0000256" key="6">
    <source>
        <dbReference type="ARBA" id="ARBA00022741"/>
    </source>
</evidence>
<sequence length="478" mass="49847">MRQAYNLHCYIDDSTLIENAGNYVAQIIQKRWTPSPVLVLCGPGGNGGEGFVVAKRLAKSGWPVRVAVLIARESTVAHLTELWDGPVEALTPAALKDAVLVIDAIFGTGLNRPLGGQAALTLACAAERKMTIIAVDVPSGMYSDTGASEGAVPCSLTVACFHKKPGHLLQPGRSLCGELLVDSSETSVTQSAQFIPDTFENGPTLWVDRLPMLQTVGNKYTRGHALIWGGWPATGAARMAAMGASRIGAGLTTIAVPEVALQVYAAALTSVMVSPVARPEDFGRLLADARYTGLIIGPGAGVGPETRAYVLAILRTGRATVLDADALSCFKDDPLTLFNAIVGPCVLTPHEGEFKRLFEGLLDMKGDKLTRARAAAHTSGCTIVLKGSDTVIAAPDGDAIINANAPPTLATAGAGDVLAGIVVGLLAQGMAPFYAAAAAVWLHGAAASSYGLGLIAEDLPGLLPKELQKLQKIWNHNY</sequence>
<dbReference type="PROSITE" id="PS01050">
    <property type="entry name" value="YJEF_C_2"/>
    <property type="match status" value="1"/>
</dbReference>
<dbReference type="NCBIfam" id="TIGR00196">
    <property type="entry name" value="yjeF_cterm"/>
    <property type="match status" value="1"/>
</dbReference>
<evidence type="ECO:0000256" key="4">
    <source>
        <dbReference type="ARBA" id="ARBA00009524"/>
    </source>
</evidence>
<dbReference type="SUPFAM" id="SSF64153">
    <property type="entry name" value="YjeF N-terminal domain-like"/>
    <property type="match status" value="1"/>
</dbReference>
<dbReference type="InterPro" id="IPR029056">
    <property type="entry name" value="Ribokinase-like"/>
</dbReference>
<protein>
    <recommendedName>
        <fullName evidence="17">ADP-dependent (S)-NAD(P)H-hydrate dehydratase</fullName>
        <ecNumber evidence="17">4.2.1.136</ecNumber>
    </recommendedName>
    <alternativeName>
        <fullName evidence="17">ADP-dependent NAD(P)HX dehydratase</fullName>
    </alternativeName>
</protein>
<evidence type="ECO:0000256" key="7">
    <source>
        <dbReference type="ARBA" id="ARBA00022840"/>
    </source>
</evidence>
<dbReference type="InterPro" id="IPR030677">
    <property type="entry name" value="Nnr"/>
</dbReference>
<dbReference type="Gene3D" id="3.40.50.10260">
    <property type="entry name" value="YjeF N-terminal domain"/>
    <property type="match status" value="1"/>
</dbReference>
<feature type="binding site" evidence="17">
    <location>
        <position position="416"/>
    </location>
    <ligand>
        <name>(6S)-NADPHX</name>
        <dbReference type="ChEBI" id="CHEBI:64076"/>
    </ligand>
</feature>
<organism evidence="21 22">
    <name type="scientific">Comamonas avium</name>
    <dbReference type="NCBI Taxonomy" id="2762231"/>
    <lineage>
        <taxon>Bacteria</taxon>
        <taxon>Pseudomonadati</taxon>
        <taxon>Pseudomonadota</taxon>
        <taxon>Betaproteobacteria</taxon>
        <taxon>Burkholderiales</taxon>
        <taxon>Comamonadaceae</taxon>
        <taxon>Comamonas</taxon>
    </lineage>
</organism>
<evidence type="ECO:0000313" key="22">
    <source>
        <dbReference type="Proteomes" id="UP000634919"/>
    </source>
</evidence>
<dbReference type="EC" id="4.2.1.136" evidence="17"/>
<comment type="catalytic activity">
    <reaction evidence="15 17 18">
        <text>(6S)-NADHX + ADP = AMP + phosphate + NADH + H(+)</text>
        <dbReference type="Rhea" id="RHEA:32223"/>
        <dbReference type="ChEBI" id="CHEBI:15378"/>
        <dbReference type="ChEBI" id="CHEBI:43474"/>
        <dbReference type="ChEBI" id="CHEBI:57945"/>
        <dbReference type="ChEBI" id="CHEBI:64074"/>
        <dbReference type="ChEBI" id="CHEBI:456215"/>
        <dbReference type="ChEBI" id="CHEBI:456216"/>
        <dbReference type="EC" id="4.2.1.136"/>
    </reaction>
</comment>
<name>A0ABR8SFW5_9BURK</name>
<dbReference type="InterPro" id="IPR004443">
    <property type="entry name" value="YjeF_N_dom"/>
</dbReference>
<comment type="function">
    <text evidence="17">Catalyzes the dehydration of the S-form of NAD(P)HX at the expense of ADP, which is converted to AMP. Together with NAD(P)HX epimerase, which catalyzes the epimerization of the S- and R-forms, the enzyme allows the repair of both epimers of NAD(P)HX, a damaged form of NAD(P)H that is a result of enzymatic or heat-dependent hydration.</text>
</comment>
<reference evidence="21 22" key="1">
    <citation type="submission" date="2020-08" db="EMBL/GenBank/DDBJ databases">
        <title>A Genomic Blueprint of the Chicken Gut Microbiome.</title>
        <authorList>
            <person name="Gilroy R."/>
            <person name="Ravi A."/>
            <person name="Getino M."/>
            <person name="Pursley I."/>
            <person name="Horton D.L."/>
            <person name="Alikhan N.-F."/>
            <person name="Baker D."/>
            <person name="Gharbi K."/>
            <person name="Hall N."/>
            <person name="Watson M."/>
            <person name="Adriaenssens E.M."/>
            <person name="Foster-Nyarko E."/>
            <person name="Jarju S."/>
            <person name="Secka A."/>
            <person name="Antonio M."/>
            <person name="Oren A."/>
            <person name="Chaudhuri R."/>
            <person name="La Ragione R.M."/>
            <person name="Hildebrand F."/>
            <person name="Pallen M.J."/>
        </authorList>
    </citation>
    <scope>NUCLEOTIDE SEQUENCE [LARGE SCALE GENOMIC DNA]</scope>
    <source>
        <strain evidence="21 22">Sa2CVA6</strain>
    </source>
</reference>
<evidence type="ECO:0000256" key="3">
    <source>
        <dbReference type="ARBA" id="ARBA00006001"/>
    </source>
</evidence>
<dbReference type="SUPFAM" id="SSF53613">
    <property type="entry name" value="Ribokinase-like"/>
    <property type="match status" value="1"/>
</dbReference>
<evidence type="ECO:0000256" key="10">
    <source>
        <dbReference type="ARBA" id="ARBA00023027"/>
    </source>
</evidence>
<evidence type="ECO:0000256" key="15">
    <source>
        <dbReference type="ARBA" id="ARBA00048238"/>
    </source>
</evidence>
<evidence type="ECO:0000259" key="20">
    <source>
        <dbReference type="PROSITE" id="PS51385"/>
    </source>
</evidence>
<dbReference type="InterPro" id="IPR000631">
    <property type="entry name" value="CARKD"/>
</dbReference>
<accession>A0ABR8SFW5</accession>
<comment type="subunit">
    <text evidence="17">Homotetramer.</text>
</comment>
<keyword evidence="12 17" id="KW-0456">Lyase</keyword>
<evidence type="ECO:0000256" key="16">
    <source>
        <dbReference type="ARBA" id="ARBA00049209"/>
    </source>
</evidence>
<dbReference type="Pfam" id="PF03853">
    <property type="entry name" value="YjeF_N"/>
    <property type="match status" value="1"/>
</dbReference>
<comment type="similarity">
    <text evidence="4 18">In the C-terminal section; belongs to the NnrD/CARKD family.</text>
</comment>
<evidence type="ECO:0000256" key="12">
    <source>
        <dbReference type="ARBA" id="ARBA00023239"/>
    </source>
</evidence>
<feature type="binding site" evidence="17">
    <location>
        <position position="350"/>
    </location>
    <ligand>
        <name>(6S)-NADPHX</name>
        <dbReference type="ChEBI" id="CHEBI:64076"/>
    </ligand>
</feature>
<comment type="similarity">
    <text evidence="3 18">In the N-terminal section; belongs to the NnrE/AIBP family.</text>
</comment>
<evidence type="ECO:0000256" key="17">
    <source>
        <dbReference type="HAMAP-Rule" id="MF_01965"/>
    </source>
</evidence>
<keyword evidence="7 17" id="KW-0067">ATP-binding</keyword>
<feature type="binding site" evidence="17">
    <location>
        <begin position="386"/>
        <end position="390"/>
    </location>
    <ligand>
        <name>AMP</name>
        <dbReference type="ChEBI" id="CHEBI:456215"/>
    </ligand>
</feature>
<evidence type="ECO:0000256" key="5">
    <source>
        <dbReference type="ARBA" id="ARBA00022723"/>
    </source>
</evidence>
<comment type="catalytic activity">
    <reaction evidence="16 17 18">
        <text>(6S)-NADPHX + ADP = AMP + phosphate + NADPH + H(+)</text>
        <dbReference type="Rhea" id="RHEA:32235"/>
        <dbReference type="ChEBI" id="CHEBI:15378"/>
        <dbReference type="ChEBI" id="CHEBI:43474"/>
        <dbReference type="ChEBI" id="CHEBI:57783"/>
        <dbReference type="ChEBI" id="CHEBI:64076"/>
        <dbReference type="ChEBI" id="CHEBI:456215"/>
        <dbReference type="ChEBI" id="CHEBI:456216"/>
        <dbReference type="EC" id="4.2.1.136"/>
    </reaction>
</comment>
<evidence type="ECO:0000313" key="21">
    <source>
        <dbReference type="EMBL" id="MBD7962009.1"/>
    </source>
</evidence>
<gene>
    <name evidence="17" type="primary">nnrD</name>
    <name evidence="21" type="ORF">H9646_16170</name>
</gene>
<keyword evidence="5 18" id="KW-0479">Metal-binding</keyword>
<dbReference type="InterPro" id="IPR036652">
    <property type="entry name" value="YjeF_N_dom_sf"/>
</dbReference>
<keyword evidence="11 18" id="KW-0413">Isomerase</keyword>
<evidence type="ECO:0000256" key="1">
    <source>
        <dbReference type="ARBA" id="ARBA00000013"/>
    </source>
</evidence>
<evidence type="ECO:0000256" key="11">
    <source>
        <dbReference type="ARBA" id="ARBA00023235"/>
    </source>
</evidence>
<keyword evidence="6 17" id="KW-0547">Nucleotide-binding</keyword>
<evidence type="ECO:0000256" key="9">
    <source>
        <dbReference type="ARBA" id="ARBA00022958"/>
    </source>
</evidence>
<dbReference type="Gene3D" id="3.40.1190.20">
    <property type="match status" value="1"/>
</dbReference>
<comment type="similarity">
    <text evidence="17">Belongs to the NnrD/CARKD family.</text>
</comment>
<dbReference type="InterPro" id="IPR017953">
    <property type="entry name" value="Carbohydrate_kinase_pred_CS"/>
</dbReference>
<dbReference type="NCBIfam" id="TIGR00197">
    <property type="entry name" value="yjeF_nterm"/>
    <property type="match status" value="1"/>
</dbReference>
<keyword evidence="10 17" id="KW-0520">NAD</keyword>
<dbReference type="PROSITE" id="PS51385">
    <property type="entry name" value="YJEF_N"/>
    <property type="match status" value="1"/>
</dbReference>
<comment type="caution">
    <text evidence="21">The sequence shown here is derived from an EMBL/GenBank/DDBJ whole genome shotgun (WGS) entry which is preliminary data.</text>
</comment>
<dbReference type="PROSITE" id="PS51383">
    <property type="entry name" value="YJEF_C_3"/>
    <property type="match status" value="1"/>
</dbReference>
<evidence type="ECO:0000256" key="18">
    <source>
        <dbReference type="PIRNR" id="PIRNR017184"/>
    </source>
</evidence>
<dbReference type="EMBL" id="JACSQK010000008">
    <property type="protein sequence ID" value="MBD7962009.1"/>
    <property type="molecule type" value="Genomic_DNA"/>
</dbReference>
<dbReference type="Pfam" id="PF01256">
    <property type="entry name" value="Carb_kinase"/>
    <property type="match status" value="1"/>
</dbReference>
<dbReference type="HAMAP" id="MF_01965">
    <property type="entry name" value="NADHX_dehydratase"/>
    <property type="match status" value="1"/>
</dbReference>
<comment type="catalytic activity">
    <reaction evidence="2 18">
        <text>(6R)-NADPHX = (6S)-NADPHX</text>
        <dbReference type="Rhea" id="RHEA:32227"/>
        <dbReference type="ChEBI" id="CHEBI:64076"/>
        <dbReference type="ChEBI" id="CHEBI:64077"/>
        <dbReference type="EC" id="5.1.99.6"/>
    </reaction>
</comment>
<feature type="domain" description="YjeF N-terminal" evidence="20">
    <location>
        <begin position="1"/>
        <end position="192"/>
    </location>
</feature>
<dbReference type="PIRSF" id="PIRSF017184">
    <property type="entry name" value="Nnr"/>
    <property type="match status" value="1"/>
</dbReference>
<keyword evidence="9 18" id="KW-0630">Potassium</keyword>
<evidence type="ECO:0000256" key="13">
    <source>
        <dbReference type="ARBA" id="ARBA00023268"/>
    </source>
</evidence>
<comment type="cofactor">
    <cofactor evidence="17">
        <name>Mg(2+)</name>
        <dbReference type="ChEBI" id="CHEBI:18420"/>
    </cofactor>
</comment>
<keyword evidence="22" id="KW-1185">Reference proteome</keyword>
<keyword evidence="13" id="KW-0511">Multifunctional enzyme</keyword>
<feature type="binding site" evidence="17">
    <location>
        <position position="236"/>
    </location>
    <ligand>
        <name>(6S)-NADPHX</name>
        <dbReference type="ChEBI" id="CHEBI:64076"/>
    </ligand>
</feature>
<evidence type="ECO:0000256" key="2">
    <source>
        <dbReference type="ARBA" id="ARBA00000909"/>
    </source>
</evidence>
<dbReference type="PANTHER" id="PTHR12592:SF0">
    <property type="entry name" value="ATP-DEPENDENT (S)-NAD(P)H-HYDRATE DEHYDRATASE"/>
    <property type="match status" value="1"/>
</dbReference>
<feature type="domain" description="YjeF C-terminal" evidence="19">
    <location>
        <begin position="202"/>
        <end position="470"/>
    </location>
</feature>
<keyword evidence="8 17" id="KW-0521">NADP</keyword>
<dbReference type="CDD" id="cd01171">
    <property type="entry name" value="YXKO-related"/>
    <property type="match status" value="1"/>
</dbReference>
<dbReference type="Proteomes" id="UP000634919">
    <property type="component" value="Unassembled WGS sequence"/>
</dbReference>
<comment type="catalytic activity">
    <reaction evidence="1 18">
        <text>(6R)-NADHX = (6S)-NADHX</text>
        <dbReference type="Rhea" id="RHEA:32215"/>
        <dbReference type="ChEBI" id="CHEBI:64074"/>
        <dbReference type="ChEBI" id="CHEBI:64075"/>
        <dbReference type="EC" id="5.1.99.6"/>
    </reaction>
</comment>
<evidence type="ECO:0000259" key="19">
    <source>
        <dbReference type="PROSITE" id="PS51383"/>
    </source>
</evidence>